<protein>
    <submittedName>
        <fullName evidence="1">Uncharacterized protein</fullName>
    </submittedName>
</protein>
<name>A0ABR7UYJ5_9FLAO</name>
<dbReference type="Proteomes" id="UP000661715">
    <property type="component" value="Unassembled WGS sequence"/>
</dbReference>
<evidence type="ECO:0000313" key="1">
    <source>
        <dbReference type="EMBL" id="MBD0726698.1"/>
    </source>
</evidence>
<sequence>MKTIKTIITMITFSLFVYSTYSQNPDFIRVSNALINGTANRITADFAIHMTTDIFHIGDSRVNYETHCADGTCTTIFTAFIGDGFRDPLDIGIEVPYQEPSLSQFQYQIV</sequence>
<comment type="caution">
    <text evidence="1">The sequence shown here is derived from an EMBL/GenBank/DDBJ whole genome shotgun (WGS) entry which is preliminary data.</text>
</comment>
<organism evidence="1 2">
    <name type="scientific">Flavobacterium pokkalii</name>
    <dbReference type="NCBI Taxonomy" id="1940408"/>
    <lineage>
        <taxon>Bacteria</taxon>
        <taxon>Pseudomonadati</taxon>
        <taxon>Bacteroidota</taxon>
        <taxon>Flavobacteriia</taxon>
        <taxon>Flavobacteriales</taxon>
        <taxon>Flavobacteriaceae</taxon>
        <taxon>Flavobacterium</taxon>
    </lineage>
</organism>
<keyword evidence="2" id="KW-1185">Reference proteome</keyword>
<dbReference type="RefSeq" id="WP_188221683.1">
    <property type="nucleotide sequence ID" value="NZ_NASZ01000041.1"/>
</dbReference>
<dbReference type="EMBL" id="NASZ01000041">
    <property type="protein sequence ID" value="MBD0726698.1"/>
    <property type="molecule type" value="Genomic_DNA"/>
</dbReference>
<gene>
    <name evidence="1" type="ORF">B6A10_16120</name>
</gene>
<accession>A0ABR7UYJ5</accession>
<proteinExistence type="predicted"/>
<evidence type="ECO:0000313" key="2">
    <source>
        <dbReference type="Proteomes" id="UP000661715"/>
    </source>
</evidence>
<reference evidence="1 2" key="1">
    <citation type="journal article" date="2020" name="Microbiol. Res.">
        <title>Flavobacterium pokkalii sp. nov., a novel plant growth promoting native rhizobacteria isolated from pokkali rice grown in coastal saline affected agricultural regions of southern India, Kerala.</title>
        <authorList>
            <person name="Menon R.R."/>
            <person name="Kumari S."/>
            <person name="Viver T."/>
            <person name="Rameshkumar N."/>
        </authorList>
    </citation>
    <scope>NUCLEOTIDE SEQUENCE [LARGE SCALE GENOMIC DNA]</scope>
    <source>
        <strain evidence="1 2">L1I52</strain>
    </source>
</reference>